<feature type="compositionally biased region" description="Gly residues" evidence="2">
    <location>
        <begin position="51"/>
        <end position="69"/>
    </location>
</feature>
<reference evidence="3" key="1">
    <citation type="submission" date="2017-08" db="EMBL/GenBank/DDBJ databases">
        <authorList>
            <person name="Polle J.E."/>
            <person name="Barry K."/>
            <person name="Cushman J."/>
            <person name="Schmutz J."/>
            <person name="Tran D."/>
            <person name="Hathwaick L.T."/>
            <person name="Yim W.C."/>
            <person name="Jenkins J."/>
            <person name="Mckie-Krisberg Z.M."/>
            <person name="Prochnik S."/>
            <person name="Lindquist E."/>
            <person name="Dockter R.B."/>
            <person name="Adam C."/>
            <person name="Molina H."/>
            <person name="Bunkerborg J."/>
            <person name="Jin E."/>
            <person name="Buchheim M."/>
            <person name="Magnuson J."/>
        </authorList>
    </citation>
    <scope>NUCLEOTIDE SEQUENCE</scope>
    <source>
        <strain evidence="3">CCAP 19/18</strain>
    </source>
</reference>
<organism evidence="3 4">
    <name type="scientific">Dunaliella salina</name>
    <name type="common">Green alga</name>
    <name type="synonym">Protococcus salinus</name>
    <dbReference type="NCBI Taxonomy" id="3046"/>
    <lineage>
        <taxon>Eukaryota</taxon>
        <taxon>Viridiplantae</taxon>
        <taxon>Chlorophyta</taxon>
        <taxon>core chlorophytes</taxon>
        <taxon>Chlorophyceae</taxon>
        <taxon>CS clade</taxon>
        <taxon>Chlamydomonadales</taxon>
        <taxon>Dunaliellaceae</taxon>
        <taxon>Dunaliella</taxon>
    </lineage>
</organism>
<feature type="compositionally biased region" description="Basic and acidic residues" evidence="2">
    <location>
        <begin position="72"/>
        <end position="82"/>
    </location>
</feature>
<feature type="region of interest" description="Disordered" evidence="2">
    <location>
        <begin position="1"/>
        <end position="82"/>
    </location>
</feature>
<name>A0ABQ7H2Y9_DUNSA</name>
<sequence>RRAGDTPSQLSGMVDSMARGASMPQPRGHEQPQEEEFGLFETQSGRAGSFTVGGGGGRGAGGGDAGASGVGFDRRPDSRKNEDEIRTELIRLREVWHEDKQELHKLHKVLAVESGQTLEAKAALEESLKEMDRLRRDLQARMHPMKRELDSKEERIRRLEVQLRGAYRCGANSII</sequence>
<dbReference type="PANTHER" id="PTHR14240">
    <property type="entry name" value="RETINITIS PIGMENTOSA GTPASE REGULATOR-INTERACTING PROTEIN"/>
    <property type="match status" value="1"/>
</dbReference>
<gene>
    <name evidence="3" type="ORF">DUNSADRAFT_14173</name>
</gene>
<evidence type="ECO:0000313" key="4">
    <source>
        <dbReference type="Proteomes" id="UP000815325"/>
    </source>
</evidence>
<accession>A0ABQ7H2Y9</accession>
<dbReference type="InterPro" id="IPR031139">
    <property type="entry name" value="RPGRIP1_fam"/>
</dbReference>
<evidence type="ECO:0000256" key="1">
    <source>
        <dbReference type="SAM" id="Coils"/>
    </source>
</evidence>
<keyword evidence="1" id="KW-0175">Coiled coil</keyword>
<evidence type="ECO:0000256" key="2">
    <source>
        <dbReference type="SAM" id="MobiDB-lite"/>
    </source>
</evidence>
<feature type="coiled-coil region" evidence="1">
    <location>
        <begin position="117"/>
        <end position="162"/>
    </location>
</feature>
<protein>
    <submittedName>
        <fullName evidence="3">Uncharacterized protein</fullName>
    </submittedName>
</protein>
<comment type="caution">
    <text evidence="3">The sequence shown here is derived from an EMBL/GenBank/DDBJ whole genome shotgun (WGS) entry which is preliminary data.</text>
</comment>
<evidence type="ECO:0000313" key="3">
    <source>
        <dbReference type="EMBL" id="KAF5841170.1"/>
    </source>
</evidence>
<feature type="compositionally biased region" description="Polar residues" evidence="2">
    <location>
        <begin position="1"/>
        <end position="11"/>
    </location>
</feature>
<feature type="non-terminal residue" evidence="3">
    <location>
        <position position="1"/>
    </location>
</feature>
<proteinExistence type="predicted"/>
<dbReference type="EMBL" id="MU069493">
    <property type="protein sequence ID" value="KAF5841170.1"/>
    <property type="molecule type" value="Genomic_DNA"/>
</dbReference>
<dbReference type="PANTHER" id="PTHR14240:SF1">
    <property type="entry name" value="PROTEIN FANTOM-RELATED"/>
    <property type="match status" value="1"/>
</dbReference>
<keyword evidence="4" id="KW-1185">Reference proteome</keyword>
<dbReference type="Proteomes" id="UP000815325">
    <property type="component" value="Unassembled WGS sequence"/>
</dbReference>